<reference evidence="3 4" key="1">
    <citation type="submission" date="2024-07" db="EMBL/GenBank/DDBJ databases">
        <title>Section-level genome sequencing and comparative genomics of Aspergillus sections Usti and Cavernicolus.</title>
        <authorList>
            <consortium name="Lawrence Berkeley National Laboratory"/>
            <person name="Nybo J.L."/>
            <person name="Vesth T.C."/>
            <person name="Theobald S."/>
            <person name="Frisvad J.C."/>
            <person name="Larsen T.O."/>
            <person name="Kjaerboelling I."/>
            <person name="Rothschild-Mancinelli K."/>
            <person name="Lyhne E.K."/>
            <person name="Kogle M.E."/>
            <person name="Barry K."/>
            <person name="Clum A."/>
            <person name="Na H."/>
            <person name="Ledsgaard L."/>
            <person name="Lin J."/>
            <person name="Lipzen A."/>
            <person name="Kuo A."/>
            <person name="Riley R."/>
            <person name="Mondo S."/>
            <person name="Labutti K."/>
            <person name="Haridas S."/>
            <person name="Pangalinan J."/>
            <person name="Salamov A.A."/>
            <person name="Simmons B.A."/>
            <person name="Magnuson J.K."/>
            <person name="Chen J."/>
            <person name="Drula E."/>
            <person name="Henrissat B."/>
            <person name="Wiebenga A."/>
            <person name="Lubbers R.J."/>
            <person name="Gomes A.C."/>
            <person name="Makela M.R."/>
            <person name="Stajich J."/>
            <person name="Grigoriev I.V."/>
            <person name="Mortensen U.H."/>
            <person name="De Vries R.P."/>
            <person name="Baker S.E."/>
            <person name="Andersen M.R."/>
        </authorList>
    </citation>
    <scope>NUCLEOTIDE SEQUENCE [LARGE SCALE GENOMIC DNA]</scope>
    <source>
        <strain evidence="3 4">CBS 588.65</strain>
    </source>
</reference>
<dbReference type="PANTHER" id="PTHR42080">
    <property type="entry name" value="SRR1 DOMAIN-CONTAINING PROTEIN"/>
    <property type="match status" value="1"/>
</dbReference>
<dbReference type="InterPro" id="IPR012942">
    <property type="entry name" value="SRR1-like"/>
</dbReference>
<feature type="compositionally biased region" description="Basic residues" evidence="1">
    <location>
        <begin position="1"/>
        <end position="15"/>
    </location>
</feature>
<protein>
    <recommendedName>
        <fullName evidence="2">SRR1-like domain-containing protein</fullName>
    </recommendedName>
</protein>
<dbReference type="Pfam" id="PF07985">
    <property type="entry name" value="SRR1"/>
    <property type="match status" value="1"/>
</dbReference>
<comment type="caution">
    <text evidence="3">The sequence shown here is derived from an EMBL/GenBank/DDBJ whole genome shotgun (WGS) entry which is preliminary data.</text>
</comment>
<name>A0ABR4HAD6_9EURO</name>
<proteinExistence type="predicted"/>
<feature type="compositionally biased region" description="Basic and acidic residues" evidence="1">
    <location>
        <begin position="37"/>
        <end position="46"/>
    </location>
</feature>
<gene>
    <name evidence="3" type="ORF">BJX63DRAFT_246003</name>
</gene>
<feature type="domain" description="SRR1-like" evidence="2">
    <location>
        <begin position="125"/>
        <end position="276"/>
    </location>
</feature>
<feature type="compositionally biased region" description="Polar residues" evidence="1">
    <location>
        <begin position="21"/>
        <end position="34"/>
    </location>
</feature>
<evidence type="ECO:0000256" key="1">
    <source>
        <dbReference type="SAM" id="MobiDB-lite"/>
    </source>
</evidence>
<sequence>MPHTSRRKKHPSQQHKRLEVTDSSGWTHVTTSGNARRLNDRRDLNHTTPHEAVISETSGPATGEAIEPPLAPAEAPASVTLSHLQRQLNESGRRWEESPAWASAEGALRRALPLATSQEGDGDDVSIVCVGLGSPSGFLRGGWVDRRSVSMYQLAALKSVMAFLEKQTPNHPVKVYAQDPVFNEHDRALLESLDITVLEHPGAFEKVSPRTLLFCPGAERRHLELLLAHGPAIVFGGPLEDIDSDVVTAFVRARDSAQLPLFEEQEHAFWRMRVYYTPSERG</sequence>
<keyword evidence="4" id="KW-1185">Reference proteome</keyword>
<organism evidence="3 4">
    <name type="scientific">Aspergillus granulosus</name>
    <dbReference type="NCBI Taxonomy" id="176169"/>
    <lineage>
        <taxon>Eukaryota</taxon>
        <taxon>Fungi</taxon>
        <taxon>Dikarya</taxon>
        <taxon>Ascomycota</taxon>
        <taxon>Pezizomycotina</taxon>
        <taxon>Eurotiomycetes</taxon>
        <taxon>Eurotiomycetidae</taxon>
        <taxon>Eurotiales</taxon>
        <taxon>Aspergillaceae</taxon>
        <taxon>Aspergillus</taxon>
        <taxon>Aspergillus subgen. Nidulantes</taxon>
    </lineage>
</organism>
<evidence type="ECO:0000313" key="4">
    <source>
        <dbReference type="Proteomes" id="UP001610334"/>
    </source>
</evidence>
<evidence type="ECO:0000259" key="2">
    <source>
        <dbReference type="Pfam" id="PF07985"/>
    </source>
</evidence>
<evidence type="ECO:0000313" key="3">
    <source>
        <dbReference type="EMBL" id="KAL2812357.1"/>
    </source>
</evidence>
<dbReference type="PANTHER" id="PTHR42080:SF1">
    <property type="entry name" value="SRR1-LIKE DOMAIN-CONTAINING PROTEIN"/>
    <property type="match status" value="1"/>
</dbReference>
<dbReference type="EMBL" id="JBFXLT010000048">
    <property type="protein sequence ID" value="KAL2812357.1"/>
    <property type="molecule type" value="Genomic_DNA"/>
</dbReference>
<accession>A0ABR4HAD6</accession>
<dbReference type="Proteomes" id="UP001610334">
    <property type="component" value="Unassembled WGS sequence"/>
</dbReference>
<feature type="region of interest" description="Disordered" evidence="1">
    <location>
        <begin position="1"/>
        <end position="46"/>
    </location>
</feature>